<dbReference type="PROSITE" id="PS50801">
    <property type="entry name" value="STAS"/>
    <property type="match status" value="1"/>
</dbReference>
<feature type="domain" description="STAS" evidence="3">
    <location>
        <begin position="22"/>
        <end position="121"/>
    </location>
</feature>
<evidence type="ECO:0000256" key="2">
    <source>
        <dbReference type="RuleBase" id="RU003749"/>
    </source>
</evidence>
<dbReference type="Gene3D" id="3.30.750.24">
    <property type="entry name" value="STAS domain"/>
    <property type="match status" value="1"/>
</dbReference>
<evidence type="ECO:0000313" key="4">
    <source>
        <dbReference type="EMBL" id="MBB5138131.1"/>
    </source>
</evidence>
<dbReference type="InterPro" id="IPR036513">
    <property type="entry name" value="STAS_dom_sf"/>
</dbReference>
<dbReference type="InterPro" id="IPR003658">
    <property type="entry name" value="Anti-sigma_ant"/>
</dbReference>
<evidence type="ECO:0000259" key="3">
    <source>
        <dbReference type="PROSITE" id="PS50801"/>
    </source>
</evidence>
<dbReference type="NCBIfam" id="TIGR00377">
    <property type="entry name" value="ant_ant_sig"/>
    <property type="match status" value="1"/>
</dbReference>
<comment type="caution">
    <text evidence="4">The sequence shown here is derived from an EMBL/GenBank/DDBJ whole genome shotgun (WGS) entry which is preliminary data.</text>
</comment>
<comment type="similarity">
    <text evidence="1 2">Belongs to the anti-sigma-factor antagonist family.</text>
</comment>
<gene>
    <name evidence="4" type="ORF">HNP84_007884</name>
</gene>
<reference evidence="4 5" key="1">
    <citation type="submission" date="2020-08" db="EMBL/GenBank/DDBJ databases">
        <title>Genomic Encyclopedia of Type Strains, Phase IV (KMG-IV): sequencing the most valuable type-strain genomes for metagenomic binning, comparative biology and taxonomic classification.</title>
        <authorList>
            <person name="Goeker M."/>
        </authorList>
    </citation>
    <scope>NUCLEOTIDE SEQUENCE [LARGE SCALE GENOMIC DNA]</scope>
    <source>
        <strain evidence="4 5">DSM 45615</strain>
    </source>
</reference>
<dbReference type="PANTHER" id="PTHR33495">
    <property type="entry name" value="ANTI-SIGMA FACTOR ANTAGONIST TM_1081-RELATED-RELATED"/>
    <property type="match status" value="1"/>
</dbReference>
<accession>A0A840PJZ1</accession>
<proteinExistence type="inferred from homology"/>
<sequence>MSTDPDARAYFAVELGLHGACVVAHLAGELDCTTADELRSAARSAWDDLEPASMVLDLGEVTFVDSSGIGVLVHIMKTCDQRGIALYLSGVGSFVRRLLRITGLEGHFTICDSVEDALIRAESARPVVPEQRAHQ</sequence>
<keyword evidence="5" id="KW-1185">Reference proteome</keyword>
<organism evidence="4 5">
    <name type="scientific">Thermocatellispora tengchongensis</name>
    <dbReference type="NCBI Taxonomy" id="1073253"/>
    <lineage>
        <taxon>Bacteria</taxon>
        <taxon>Bacillati</taxon>
        <taxon>Actinomycetota</taxon>
        <taxon>Actinomycetes</taxon>
        <taxon>Streptosporangiales</taxon>
        <taxon>Streptosporangiaceae</taxon>
        <taxon>Thermocatellispora</taxon>
    </lineage>
</organism>
<protein>
    <recommendedName>
        <fullName evidence="2">Anti-sigma factor antagonist</fullName>
    </recommendedName>
</protein>
<dbReference type="SUPFAM" id="SSF52091">
    <property type="entry name" value="SpoIIaa-like"/>
    <property type="match status" value="1"/>
</dbReference>
<dbReference type="Pfam" id="PF01740">
    <property type="entry name" value="STAS"/>
    <property type="match status" value="1"/>
</dbReference>
<name>A0A840PJZ1_9ACTN</name>
<dbReference type="RefSeq" id="WP_185055001.1">
    <property type="nucleotide sequence ID" value="NZ_BAABIX010000030.1"/>
</dbReference>
<dbReference type="EMBL" id="JACHGN010000021">
    <property type="protein sequence ID" value="MBB5138131.1"/>
    <property type="molecule type" value="Genomic_DNA"/>
</dbReference>
<evidence type="ECO:0000256" key="1">
    <source>
        <dbReference type="ARBA" id="ARBA00009013"/>
    </source>
</evidence>
<dbReference type="AlphaFoldDB" id="A0A840PJZ1"/>
<evidence type="ECO:0000313" key="5">
    <source>
        <dbReference type="Proteomes" id="UP000578449"/>
    </source>
</evidence>
<dbReference type="InterPro" id="IPR002645">
    <property type="entry name" value="STAS_dom"/>
</dbReference>
<dbReference type="Proteomes" id="UP000578449">
    <property type="component" value="Unassembled WGS sequence"/>
</dbReference>
<dbReference type="CDD" id="cd07043">
    <property type="entry name" value="STAS_anti-anti-sigma_factors"/>
    <property type="match status" value="1"/>
</dbReference>
<dbReference type="GO" id="GO:0043856">
    <property type="term" value="F:anti-sigma factor antagonist activity"/>
    <property type="evidence" value="ECO:0007669"/>
    <property type="project" value="InterPro"/>
</dbReference>